<dbReference type="EMBL" id="CP036273">
    <property type="protein sequence ID" value="QDU21700.1"/>
    <property type="molecule type" value="Genomic_DNA"/>
</dbReference>
<protein>
    <submittedName>
        <fullName evidence="1">Uncharacterized protein</fullName>
    </submittedName>
</protein>
<sequence length="46" mass="5199">MDADTAWRLVTKRRTPDEARRLFPDIRVEGDERLGTPVLGTVSVMA</sequence>
<dbReference type="KEGG" id="uli:ETAA1_36730"/>
<dbReference type="AlphaFoldDB" id="A0A517XW11"/>
<accession>A0A517XW11</accession>
<dbReference type="Proteomes" id="UP000319576">
    <property type="component" value="Chromosome"/>
</dbReference>
<reference evidence="1 2" key="1">
    <citation type="submission" date="2019-02" db="EMBL/GenBank/DDBJ databases">
        <title>Deep-cultivation of Planctomycetes and their phenomic and genomic characterization uncovers novel biology.</title>
        <authorList>
            <person name="Wiegand S."/>
            <person name="Jogler M."/>
            <person name="Boedeker C."/>
            <person name="Pinto D."/>
            <person name="Vollmers J."/>
            <person name="Rivas-Marin E."/>
            <person name="Kohn T."/>
            <person name="Peeters S.H."/>
            <person name="Heuer A."/>
            <person name="Rast P."/>
            <person name="Oberbeckmann S."/>
            <person name="Bunk B."/>
            <person name="Jeske O."/>
            <person name="Meyerdierks A."/>
            <person name="Storesund J.E."/>
            <person name="Kallscheuer N."/>
            <person name="Luecker S."/>
            <person name="Lage O.M."/>
            <person name="Pohl T."/>
            <person name="Merkel B.J."/>
            <person name="Hornburger P."/>
            <person name="Mueller R.-W."/>
            <person name="Bruemmer F."/>
            <person name="Labrenz M."/>
            <person name="Spormann A.M."/>
            <person name="Op den Camp H."/>
            <person name="Overmann J."/>
            <person name="Amann R."/>
            <person name="Jetten M.S.M."/>
            <person name="Mascher T."/>
            <person name="Medema M.H."/>
            <person name="Devos D.P."/>
            <person name="Kaster A.-K."/>
            <person name="Ovreas L."/>
            <person name="Rohde M."/>
            <person name="Galperin M.Y."/>
            <person name="Jogler C."/>
        </authorList>
    </citation>
    <scope>NUCLEOTIDE SEQUENCE [LARGE SCALE GENOMIC DNA]</scope>
    <source>
        <strain evidence="1 2">ETA_A1</strain>
    </source>
</reference>
<proteinExistence type="predicted"/>
<dbReference type="RefSeq" id="WP_238389246.1">
    <property type="nucleotide sequence ID" value="NZ_CP036273.1"/>
</dbReference>
<keyword evidence="2" id="KW-1185">Reference proteome</keyword>
<name>A0A517XW11_9BACT</name>
<evidence type="ECO:0000313" key="1">
    <source>
        <dbReference type="EMBL" id="QDU21700.1"/>
    </source>
</evidence>
<evidence type="ECO:0000313" key="2">
    <source>
        <dbReference type="Proteomes" id="UP000319576"/>
    </source>
</evidence>
<organism evidence="1 2">
    <name type="scientific">Urbifossiella limnaea</name>
    <dbReference type="NCBI Taxonomy" id="2528023"/>
    <lineage>
        <taxon>Bacteria</taxon>
        <taxon>Pseudomonadati</taxon>
        <taxon>Planctomycetota</taxon>
        <taxon>Planctomycetia</taxon>
        <taxon>Gemmatales</taxon>
        <taxon>Gemmataceae</taxon>
        <taxon>Urbifossiella</taxon>
    </lineage>
</organism>
<gene>
    <name evidence="1" type="ORF">ETAA1_36730</name>
</gene>